<feature type="compositionally biased region" description="Basic and acidic residues" evidence="1">
    <location>
        <begin position="366"/>
        <end position="384"/>
    </location>
</feature>
<feature type="region of interest" description="Disordered" evidence="1">
    <location>
        <begin position="344"/>
        <end position="384"/>
    </location>
</feature>
<dbReference type="Proteomes" id="UP000440224">
    <property type="component" value="Unassembled WGS sequence"/>
</dbReference>
<dbReference type="AlphaFoldDB" id="A0A6N7QAB9"/>
<feature type="compositionally biased region" description="Basic residues" evidence="1">
    <location>
        <begin position="356"/>
        <end position="365"/>
    </location>
</feature>
<evidence type="ECO:0000313" key="3">
    <source>
        <dbReference type="Proteomes" id="UP000440224"/>
    </source>
</evidence>
<feature type="region of interest" description="Disordered" evidence="1">
    <location>
        <begin position="288"/>
        <end position="314"/>
    </location>
</feature>
<evidence type="ECO:0000313" key="2">
    <source>
        <dbReference type="EMBL" id="MRG97811.1"/>
    </source>
</evidence>
<feature type="region of interest" description="Disordered" evidence="1">
    <location>
        <begin position="53"/>
        <end position="79"/>
    </location>
</feature>
<accession>A0A6N7QAB9</accession>
<organism evidence="2 3">
    <name type="scientific">Polyangium spumosum</name>
    <dbReference type="NCBI Taxonomy" id="889282"/>
    <lineage>
        <taxon>Bacteria</taxon>
        <taxon>Pseudomonadati</taxon>
        <taxon>Myxococcota</taxon>
        <taxon>Polyangia</taxon>
        <taxon>Polyangiales</taxon>
        <taxon>Polyangiaceae</taxon>
        <taxon>Polyangium</taxon>
    </lineage>
</organism>
<gene>
    <name evidence="2" type="ORF">GF068_38710</name>
</gene>
<reference evidence="2 3" key="1">
    <citation type="submission" date="2019-10" db="EMBL/GenBank/DDBJ databases">
        <title>A soil myxobacterium in the family Polyangiaceae.</title>
        <authorList>
            <person name="Li Y."/>
            <person name="Wang J."/>
        </authorList>
    </citation>
    <scope>NUCLEOTIDE SEQUENCE [LARGE SCALE GENOMIC DNA]</scope>
    <source>
        <strain evidence="2 3">DSM 14734</strain>
    </source>
</reference>
<proteinExistence type="predicted"/>
<feature type="compositionally biased region" description="Low complexity" evidence="1">
    <location>
        <begin position="235"/>
        <end position="250"/>
    </location>
</feature>
<keyword evidence="3" id="KW-1185">Reference proteome</keyword>
<dbReference type="OrthoDB" id="5385584at2"/>
<name>A0A6N7QAB9_9BACT</name>
<evidence type="ECO:0000256" key="1">
    <source>
        <dbReference type="SAM" id="MobiDB-lite"/>
    </source>
</evidence>
<sequence length="384" mass="40895">MAVYTEAFKRKMVQRLSGPSAVTATALSAETGVPRPTLSLWLRKACSVRAVTADKPGFSRPDLPPSTPDSPPPTPRRPEDWSAEEKLRAVVEAGQLPADQLGAFLRQRGLHEAQIRQWREAAIGALGAKVKKPAPVSAADRKRIRELEKQLRRKDKALAETAALLVLQKKPGRSGGTGTTTRSRRPTSDRRARRRGGRARRHARRRRQDTRHPRAHGGALEGPGRRPGRPRRAAARACAQAHGGRAQAHRGGLHEPGVPRPVAKADRAAARGPGRVHGLGIELLSGFTGRGAHESPGQGSAGEGAKATRARGHGAESGLVLGHHVPAQPGTGSVFLSVSRAGHLQPEDRGISGRGGRVHGARRGARGADVRGRAGRSREARAAR</sequence>
<feature type="compositionally biased region" description="Basic residues" evidence="1">
    <location>
        <begin position="191"/>
        <end position="215"/>
    </location>
</feature>
<comment type="caution">
    <text evidence="2">The sequence shown here is derived from an EMBL/GenBank/DDBJ whole genome shotgun (WGS) entry which is preliminary data.</text>
</comment>
<protein>
    <submittedName>
        <fullName evidence="2">Transposase</fullName>
    </submittedName>
</protein>
<feature type="compositionally biased region" description="Pro residues" evidence="1">
    <location>
        <begin position="62"/>
        <end position="75"/>
    </location>
</feature>
<feature type="region of interest" description="Disordered" evidence="1">
    <location>
        <begin position="165"/>
        <end position="274"/>
    </location>
</feature>
<dbReference type="EMBL" id="WJIE01000021">
    <property type="protein sequence ID" value="MRG97811.1"/>
    <property type="molecule type" value="Genomic_DNA"/>
</dbReference>